<comment type="caution">
    <text evidence="3">The sequence shown here is derived from an EMBL/GenBank/DDBJ whole genome shotgun (WGS) entry which is preliminary data.</text>
</comment>
<keyword evidence="2" id="KW-0472">Membrane</keyword>
<gene>
    <name evidence="3" type="ORF">PCOR1329_LOCUS20326</name>
</gene>
<evidence type="ECO:0000313" key="4">
    <source>
        <dbReference type="Proteomes" id="UP001189429"/>
    </source>
</evidence>
<sequence>MSPLPWKADCSRVNFISDTASIKVALWGETGIWIWHQHPALLAGLLVLIACATRGVVVRRWQSRLAFKAPALPAPPPLFSSSSSSSYCFVEACEEDVPRKRQQQRPKSERHLGGKGASAHTCSSPLRRRGNRGAARAGCAGADHNRACAELKIWARSIRKNAIIINFWRFARISAIRAGARRRRLRRRPTRAPRARKGVQRRSRFEPFFLLPGMF</sequence>
<dbReference type="EMBL" id="CAUYUJ010006580">
    <property type="protein sequence ID" value="CAK0817866.1"/>
    <property type="molecule type" value="Genomic_DNA"/>
</dbReference>
<evidence type="ECO:0000256" key="1">
    <source>
        <dbReference type="SAM" id="MobiDB-lite"/>
    </source>
</evidence>
<evidence type="ECO:0000313" key="3">
    <source>
        <dbReference type="EMBL" id="CAK0817866.1"/>
    </source>
</evidence>
<dbReference type="Proteomes" id="UP001189429">
    <property type="component" value="Unassembled WGS sequence"/>
</dbReference>
<name>A0ABN9RJD3_9DINO</name>
<evidence type="ECO:0008006" key="5">
    <source>
        <dbReference type="Google" id="ProtNLM"/>
    </source>
</evidence>
<reference evidence="3" key="1">
    <citation type="submission" date="2023-10" db="EMBL/GenBank/DDBJ databases">
        <authorList>
            <person name="Chen Y."/>
            <person name="Shah S."/>
            <person name="Dougan E. K."/>
            <person name="Thang M."/>
            <person name="Chan C."/>
        </authorList>
    </citation>
    <scope>NUCLEOTIDE SEQUENCE [LARGE SCALE GENOMIC DNA]</scope>
</reference>
<keyword evidence="2" id="KW-0812">Transmembrane</keyword>
<accession>A0ABN9RJD3</accession>
<feature type="transmembrane region" description="Helical" evidence="2">
    <location>
        <begin position="40"/>
        <end position="58"/>
    </location>
</feature>
<keyword evidence="4" id="KW-1185">Reference proteome</keyword>
<protein>
    <recommendedName>
        <fullName evidence="5">Copper transporter</fullName>
    </recommendedName>
</protein>
<keyword evidence="2" id="KW-1133">Transmembrane helix</keyword>
<proteinExistence type="predicted"/>
<organism evidence="3 4">
    <name type="scientific">Prorocentrum cordatum</name>
    <dbReference type="NCBI Taxonomy" id="2364126"/>
    <lineage>
        <taxon>Eukaryota</taxon>
        <taxon>Sar</taxon>
        <taxon>Alveolata</taxon>
        <taxon>Dinophyceae</taxon>
        <taxon>Prorocentrales</taxon>
        <taxon>Prorocentraceae</taxon>
        <taxon>Prorocentrum</taxon>
    </lineage>
</organism>
<feature type="non-terminal residue" evidence="3">
    <location>
        <position position="215"/>
    </location>
</feature>
<feature type="region of interest" description="Disordered" evidence="1">
    <location>
        <begin position="99"/>
        <end position="130"/>
    </location>
</feature>
<evidence type="ECO:0000256" key="2">
    <source>
        <dbReference type="SAM" id="Phobius"/>
    </source>
</evidence>